<evidence type="ECO:0000256" key="2">
    <source>
        <dbReference type="ARBA" id="ARBA00014363"/>
    </source>
</evidence>
<dbReference type="EC" id="2.7.7.7" evidence="1"/>
<keyword evidence="3" id="KW-0808">Transferase</keyword>
<reference evidence="10" key="1">
    <citation type="journal article" date="2019" name="Int. J. Syst. Evol. Microbiol.">
        <title>The Global Catalogue of Microorganisms (GCM) 10K type strain sequencing project: providing services to taxonomists for standard genome sequencing and annotation.</title>
        <authorList>
            <consortium name="The Broad Institute Genomics Platform"/>
            <consortium name="The Broad Institute Genome Sequencing Center for Infectious Disease"/>
            <person name="Wu L."/>
            <person name="Ma J."/>
        </authorList>
    </citation>
    <scope>NUCLEOTIDE SEQUENCE [LARGE SCALE GENOMIC DNA]</scope>
    <source>
        <strain evidence="10">NBRC 108723</strain>
    </source>
</reference>
<dbReference type="NCBIfam" id="TIGR00678">
    <property type="entry name" value="holB"/>
    <property type="match status" value="1"/>
</dbReference>
<dbReference type="InterPro" id="IPR004622">
    <property type="entry name" value="DNA_pol_HolB"/>
</dbReference>
<evidence type="ECO:0000313" key="9">
    <source>
        <dbReference type="EMBL" id="GLT17959.1"/>
    </source>
</evidence>
<dbReference type="Pfam" id="PF13177">
    <property type="entry name" value="DNA_pol3_delta2"/>
    <property type="match status" value="1"/>
</dbReference>
<dbReference type="Proteomes" id="UP001157138">
    <property type="component" value="Unassembled WGS sequence"/>
</dbReference>
<sequence length="325" mass="36829">MVKTVMTSSHPWLSDIWSEWQSSLENDTFSNAALLISQPGLATEELVAAFSRAVLCGNYVSDACGVCHSCQLMNAHNHPDYHVINPEKAGKSISVDQIRTCNRLAQESSQLSGKRLFVIEPAEVMTESATNALLKTLEEPSSTCMFLLVTYQPQRLLSTVTSRCQKWQIPKPSSQVIQEWLTQQYTSTIPAYFAHINDNAPTRIQSFIEKEQEGFYQQIERGLLDCVMHKGDLVYLAKLLESAKEDSLRWIWYMLTDAQKVHFGLDAPYLTPGSKVLAQNISYEKLYRQAESLSRLTDQLREHSGLNGELLILDWLIKFNEEVCS</sequence>
<dbReference type="InterPro" id="IPR008921">
    <property type="entry name" value="DNA_pol3_clamp-load_cplx_C"/>
</dbReference>
<organism evidence="9 10">
    <name type="scientific">Vibrio zhanjiangensis</name>
    <dbReference type="NCBI Taxonomy" id="1046128"/>
    <lineage>
        <taxon>Bacteria</taxon>
        <taxon>Pseudomonadati</taxon>
        <taxon>Pseudomonadota</taxon>
        <taxon>Gammaproteobacteria</taxon>
        <taxon>Vibrionales</taxon>
        <taxon>Vibrionaceae</taxon>
        <taxon>Vibrio</taxon>
    </lineage>
</organism>
<dbReference type="PANTHER" id="PTHR11669:SF8">
    <property type="entry name" value="DNA POLYMERASE III SUBUNIT DELTA"/>
    <property type="match status" value="1"/>
</dbReference>
<evidence type="ECO:0000313" key="10">
    <source>
        <dbReference type="Proteomes" id="UP001157138"/>
    </source>
</evidence>
<evidence type="ECO:0000256" key="5">
    <source>
        <dbReference type="ARBA" id="ARBA00022705"/>
    </source>
</evidence>
<evidence type="ECO:0000256" key="4">
    <source>
        <dbReference type="ARBA" id="ARBA00022695"/>
    </source>
</evidence>
<feature type="domain" description="DNA polymerase III delta subunit C-terminal" evidence="8">
    <location>
        <begin position="227"/>
        <end position="319"/>
    </location>
</feature>
<dbReference type="Pfam" id="PF09115">
    <property type="entry name" value="DNApol3-delta_C"/>
    <property type="match status" value="1"/>
</dbReference>
<dbReference type="SUPFAM" id="SSF52540">
    <property type="entry name" value="P-loop containing nucleoside triphosphate hydrolases"/>
    <property type="match status" value="1"/>
</dbReference>
<dbReference type="InterPro" id="IPR050238">
    <property type="entry name" value="DNA_Rep/Repair_Clamp_Loader"/>
</dbReference>
<dbReference type="Gene3D" id="3.40.50.300">
    <property type="entry name" value="P-loop containing nucleotide triphosphate hydrolases"/>
    <property type="match status" value="1"/>
</dbReference>
<evidence type="ECO:0000256" key="3">
    <source>
        <dbReference type="ARBA" id="ARBA00022679"/>
    </source>
</evidence>
<evidence type="ECO:0000256" key="6">
    <source>
        <dbReference type="ARBA" id="ARBA00022932"/>
    </source>
</evidence>
<comment type="catalytic activity">
    <reaction evidence="7">
        <text>DNA(n) + a 2'-deoxyribonucleoside 5'-triphosphate = DNA(n+1) + diphosphate</text>
        <dbReference type="Rhea" id="RHEA:22508"/>
        <dbReference type="Rhea" id="RHEA-COMP:17339"/>
        <dbReference type="Rhea" id="RHEA-COMP:17340"/>
        <dbReference type="ChEBI" id="CHEBI:33019"/>
        <dbReference type="ChEBI" id="CHEBI:61560"/>
        <dbReference type="ChEBI" id="CHEBI:173112"/>
        <dbReference type="EC" id="2.7.7.7"/>
    </reaction>
</comment>
<keyword evidence="5" id="KW-0235">DNA replication</keyword>
<dbReference type="EMBL" id="BSPW01000029">
    <property type="protein sequence ID" value="GLT17959.1"/>
    <property type="molecule type" value="Genomic_DNA"/>
</dbReference>
<evidence type="ECO:0000259" key="8">
    <source>
        <dbReference type="Pfam" id="PF09115"/>
    </source>
</evidence>
<keyword evidence="6" id="KW-0239">DNA-directed DNA polymerase</keyword>
<gene>
    <name evidence="9" type="ORF">GCM10007938_17370</name>
</gene>
<dbReference type="Gene3D" id="1.20.272.10">
    <property type="match status" value="1"/>
</dbReference>
<evidence type="ECO:0000256" key="7">
    <source>
        <dbReference type="ARBA" id="ARBA00049244"/>
    </source>
</evidence>
<proteinExistence type="predicted"/>
<dbReference type="InterPro" id="IPR015199">
    <property type="entry name" value="DNA_pol_III_delta_C"/>
</dbReference>
<accession>A0ABQ6EYS5</accession>
<dbReference type="PANTHER" id="PTHR11669">
    <property type="entry name" value="REPLICATION FACTOR C / DNA POLYMERASE III GAMMA-TAU SUBUNIT"/>
    <property type="match status" value="1"/>
</dbReference>
<evidence type="ECO:0000256" key="1">
    <source>
        <dbReference type="ARBA" id="ARBA00012417"/>
    </source>
</evidence>
<protein>
    <recommendedName>
        <fullName evidence="2">DNA polymerase III subunit delta'</fullName>
        <ecNumber evidence="1">2.7.7.7</ecNumber>
    </recommendedName>
</protein>
<name>A0ABQ6EYS5_9VIBR</name>
<dbReference type="SUPFAM" id="SSF48019">
    <property type="entry name" value="post-AAA+ oligomerization domain-like"/>
    <property type="match status" value="1"/>
</dbReference>
<dbReference type="InterPro" id="IPR027417">
    <property type="entry name" value="P-loop_NTPase"/>
</dbReference>
<keyword evidence="10" id="KW-1185">Reference proteome</keyword>
<keyword evidence="4" id="KW-0548">Nucleotidyltransferase</keyword>
<comment type="caution">
    <text evidence="9">The sequence shown here is derived from an EMBL/GenBank/DDBJ whole genome shotgun (WGS) entry which is preliminary data.</text>
</comment>